<name>A0ABU6W335_9FABA</name>
<comment type="caution">
    <text evidence="2">The sequence shown here is derived from an EMBL/GenBank/DDBJ whole genome shotgun (WGS) entry which is preliminary data.</text>
</comment>
<reference evidence="2 3" key="1">
    <citation type="journal article" date="2023" name="Plants (Basel)">
        <title>Bridging the Gap: Combining Genomics and Transcriptomics Approaches to Understand Stylosanthes scabra, an Orphan Legume from the Brazilian Caatinga.</title>
        <authorList>
            <person name="Ferreira-Neto J.R.C."/>
            <person name="da Silva M.D."/>
            <person name="Binneck E."/>
            <person name="de Melo N.F."/>
            <person name="da Silva R.H."/>
            <person name="de Melo A.L.T.M."/>
            <person name="Pandolfi V."/>
            <person name="Bustamante F.O."/>
            <person name="Brasileiro-Vidal A.C."/>
            <person name="Benko-Iseppon A.M."/>
        </authorList>
    </citation>
    <scope>NUCLEOTIDE SEQUENCE [LARGE SCALE GENOMIC DNA]</scope>
    <source>
        <tissue evidence="2">Leaves</tissue>
    </source>
</reference>
<evidence type="ECO:0000313" key="3">
    <source>
        <dbReference type="Proteomes" id="UP001341840"/>
    </source>
</evidence>
<evidence type="ECO:0008006" key="4">
    <source>
        <dbReference type="Google" id="ProtNLM"/>
    </source>
</evidence>
<protein>
    <recommendedName>
        <fullName evidence="4">Transmembrane protein</fullName>
    </recommendedName>
</protein>
<feature type="transmembrane region" description="Helical" evidence="1">
    <location>
        <begin position="24"/>
        <end position="49"/>
    </location>
</feature>
<feature type="transmembrane region" description="Helical" evidence="1">
    <location>
        <begin position="263"/>
        <end position="282"/>
    </location>
</feature>
<dbReference type="PANTHER" id="PTHR33133">
    <property type="entry name" value="OS08G0107100 PROTEIN-RELATED"/>
    <property type="match status" value="1"/>
</dbReference>
<keyword evidence="1" id="KW-0812">Transmembrane</keyword>
<proteinExistence type="predicted"/>
<dbReference type="PANTHER" id="PTHR33133:SF7">
    <property type="entry name" value="F26K24.10 PROTEIN-RELATED"/>
    <property type="match status" value="1"/>
</dbReference>
<feature type="transmembrane region" description="Helical" evidence="1">
    <location>
        <begin position="131"/>
        <end position="155"/>
    </location>
</feature>
<evidence type="ECO:0000313" key="2">
    <source>
        <dbReference type="EMBL" id="MED6180301.1"/>
    </source>
</evidence>
<feature type="transmembrane region" description="Helical" evidence="1">
    <location>
        <begin position="92"/>
        <end position="110"/>
    </location>
</feature>
<feature type="transmembrane region" description="Helical" evidence="1">
    <location>
        <begin position="226"/>
        <end position="251"/>
    </location>
</feature>
<keyword evidence="1" id="KW-1133">Transmembrane helix</keyword>
<evidence type="ECO:0000256" key="1">
    <source>
        <dbReference type="SAM" id="Phobius"/>
    </source>
</evidence>
<accession>A0ABU6W335</accession>
<keyword evidence="3" id="KW-1185">Reference proteome</keyword>
<sequence>MGTLSLWAVLCESKRIINAHSRHFLALSVIFLLPLSFSLIVSPTLLLLFDPTTPTNSTNSRLHVLLRLTTSTSHHTHHHHNQPHPDITLNSLIFPICFSLFLFLTSLCALSSITHSVLHGFFGRPVKLPSALLSILSSFLPLITTHIFSQFLLLLPTLPLLFIRPPSPSSPLIQTFLYFFLVIVLIILLVNLRISWTLAPVIAVAESSYALRPLLRSTALVRSMKTLAASTILFFGLLEGLLLWSSSVFISTGGGVGAWWKDWAVVLQIVLTSTTLMVLMLYHTAADTVLYMYCKAVHGELAVEIAEEFAREYVSLPYDEEKVPHVVSVVPHVSV</sequence>
<keyword evidence="1" id="KW-0472">Membrane</keyword>
<dbReference type="EMBL" id="JASCZI010181262">
    <property type="protein sequence ID" value="MED6180301.1"/>
    <property type="molecule type" value="Genomic_DNA"/>
</dbReference>
<feature type="transmembrane region" description="Helical" evidence="1">
    <location>
        <begin position="175"/>
        <end position="205"/>
    </location>
</feature>
<dbReference type="Proteomes" id="UP001341840">
    <property type="component" value="Unassembled WGS sequence"/>
</dbReference>
<organism evidence="2 3">
    <name type="scientific">Stylosanthes scabra</name>
    <dbReference type="NCBI Taxonomy" id="79078"/>
    <lineage>
        <taxon>Eukaryota</taxon>
        <taxon>Viridiplantae</taxon>
        <taxon>Streptophyta</taxon>
        <taxon>Embryophyta</taxon>
        <taxon>Tracheophyta</taxon>
        <taxon>Spermatophyta</taxon>
        <taxon>Magnoliopsida</taxon>
        <taxon>eudicotyledons</taxon>
        <taxon>Gunneridae</taxon>
        <taxon>Pentapetalae</taxon>
        <taxon>rosids</taxon>
        <taxon>fabids</taxon>
        <taxon>Fabales</taxon>
        <taxon>Fabaceae</taxon>
        <taxon>Papilionoideae</taxon>
        <taxon>50 kb inversion clade</taxon>
        <taxon>dalbergioids sensu lato</taxon>
        <taxon>Dalbergieae</taxon>
        <taxon>Pterocarpus clade</taxon>
        <taxon>Stylosanthes</taxon>
    </lineage>
</organism>
<gene>
    <name evidence="2" type="ORF">PIB30_008796</name>
</gene>